<feature type="region of interest" description="Disordered" evidence="1">
    <location>
        <begin position="564"/>
        <end position="583"/>
    </location>
</feature>
<dbReference type="Proteomes" id="UP000281647">
    <property type="component" value="Unassembled WGS sequence"/>
</dbReference>
<organism evidence="3 4">
    <name type="scientific">Borborobacter arsenicus</name>
    <dbReference type="NCBI Taxonomy" id="1851146"/>
    <lineage>
        <taxon>Bacteria</taxon>
        <taxon>Pseudomonadati</taxon>
        <taxon>Pseudomonadota</taxon>
        <taxon>Alphaproteobacteria</taxon>
        <taxon>Hyphomicrobiales</taxon>
        <taxon>Phyllobacteriaceae</taxon>
        <taxon>Borborobacter</taxon>
    </lineage>
</organism>
<gene>
    <name evidence="3" type="ORF">EET67_05205</name>
</gene>
<dbReference type="OrthoDB" id="38641at2"/>
<dbReference type="Pfam" id="PF20155">
    <property type="entry name" value="TMP_3"/>
    <property type="match status" value="1"/>
</dbReference>
<reference evidence="3 4" key="1">
    <citation type="submission" date="2018-11" db="EMBL/GenBank/DDBJ databases">
        <title>Pseudaminobacter arsenicus sp. nov., an arsenic-resistant bacterium isolated from arsenic-rich aquifers.</title>
        <authorList>
            <person name="Mu Y."/>
        </authorList>
    </citation>
    <scope>NUCLEOTIDE SEQUENCE [LARGE SCALE GENOMIC DNA]</scope>
    <source>
        <strain evidence="3 4">CB3</strain>
    </source>
</reference>
<dbReference type="Gene3D" id="1.20.120.20">
    <property type="entry name" value="Apolipoprotein"/>
    <property type="match status" value="1"/>
</dbReference>
<dbReference type="EMBL" id="RKST01000003">
    <property type="protein sequence ID" value="RUM99037.1"/>
    <property type="molecule type" value="Genomic_DNA"/>
</dbReference>
<protein>
    <recommendedName>
        <fullName evidence="2">Tape measure protein N-terminal domain-containing protein</fullName>
    </recommendedName>
</protein>
<evidence type="ECO:0000256" key="1">
    <source>
        <dbReference type="SAM" id="MobiDB-lite"/>
    </source>
</evidence>
<name>A0A432VA34_9HYPH</name>
<sequence length="864" mass="88383">MATDIERLVVQLSADVKKYENALNRALGITNRKSRDMEKRFDRMSKNVSASLANTLRNTTALVGGGLGVREIAQYADAWTEARNKIRASATAAGVQSRSLQDLTKDANDARASLAMYSDLYARIIRSSAGVAKSEQEVANVTNAIAKAFKAGGASAQEMEAGLIQIGQALGSGFLQGDELRSIRENAPVIAAAIAKEFDTTIAGLKKLGADGELTSDRVFKAILAALPDIQKQFDATNKTIGDGFLKVKNNLTEYIGTMAEASGLTETLNTILGALAGNIDSVANAAAAAGVVLAATFGRGAALAAVGALANPFVALAAAVGAAAYAISQLWDEIVPLQGSLATLGDYASALWQVLGDGASAVQQTVVEAFNTIVDGINSALSGVGTSLSGLWEMVKSGVNSIIDAFARMADLIQAAFAAVPNAVGSAVVTAMNTMIAGVEAGINKVIQAVNAAIRSINSLSGFAGIAPIGELSTQQLGRIENSYAGAAKAAAGAWNDAINRETVDYLGMAGKGITDATNGAVDAIVAKANEVANARRELERETSRGNALAGLGENTAGFGKGIAGAGDGGGKKKKGGGRSKQDEFAREIEQIKERTAALQAETAAMAGINPLIDDYGFALEKARAKQDLLTAAKKAGIAVTPELAAKIDELATGYANASVEAEKLAESQDRARQAADDMRELGKDVLGGFISDLKAGKSASEALANALGKVADKLLDMALNSMFSGGGLFGGGGGLFGGAIIPGILHSGGVAGRDGYGHGRAVSPSAFAGARRYHKGGIAGLMPGEVPAILQRGEVVIPKGAKAGAPSVPQKVNINVNVEGANGDDHVISLVRQGVSAGLSQYDRQLNSTLGGKIANTQARQM</sequence>
<evidence type="ECO:0000313" key="4">
    <source>
        <dbReference type="Proteomes" id="UP000281647"/>
    </source>
</evidence>
<evidence type="ECO:0000313" key="3">
    <source>
        <dbReference type="EMBL" id="RUM99037.1"/>
    </source>
</evidence>
<feature type="domain" description="Tape measure protein N-terminal" evidence="2">
    <location>
        <begin position="70"/>
        <end position="260"/>
    </location>
</feature>
<keyword evidence="4" id="KW-1185">Reference proteome</keyword>
<evidence type="ECO:0000259" key="2">
    <source>
        <dbReference type="Pfam" id="PF20155"/>
    </source>
</evidence>
<comment type="caution">
    <text evidence="3">The sequence shown here is derived from an EMBL/GenBank/DDBJ whole genome shotgun (WGS) entry which is preliminary data.</text>
</comment>
<dbReference type="RefSeq" id="WP_128624540.1">
    <property type="nucleotide sequence ID" value="NZ_ML133508.1"/>
</dbReference>
<dbReference type="NCBIfam" id="TIGR02675">
    <property type="entry name" value="tape_meas_nterm"/>
    <property type="match status" value="1"/>
</dbReference>
<accession>A0A432VA34</accession>
<proteinExistence type="predicted"/>
<dbReference type="AlphaFoldDB" id="A0A432VA34"/>
<dbReference type="InterPro" id="IPR013491">
    <property type="entry name" value="Tape_meas_N"/>
</dbReference>